<dbReference type="InParanoid" id="S8E5K3"/>
<feature type="domain" description="MIF4G" evidence="5">
    <location>
        <begin position="1"/>
        <end position="202"/>
    </location>
</feature>
<evidence type="ECO:0000256" key="4">
    <source>
        <dbReference type="SAM" id="MobiDB-lite"/>
    </source>
</evidence>
<dbReference type="PANTHER" id="PTHR23253:SF9">
    <property type="entry name" value="EUKARYOTIC TRANSLATION INITIATION FACTOR 4 GAMMA 2"/>
    <property type="match status" value="1"/>
</dbReference>
<dbReference type="GO" id="GO:0003729">
    <property type="term" value="F:mRNA binding"/>
    <property type="evidence" value="ECO:0007669"/>
    <property type="project" value="TreeGrafter"/>
</dbReference>
<dbReference type="InterPro" id="IPR016024">
    <property type="entry name" value="ARM-type_fold"/>
</dbReference>
<dbReference type="Pfam" id="PF02854">
    <property type="entry name" value="MIF4G"/>
    <property type="match status" value="1"/>
</dbReference>
<dbReference type="SUPFAM" id="SSF48371">
    <property type="entry name" value="ARM repeat"/>
    <property type="match status" value="2"/>
</dbReference>
<reference evidence="6 7" key="1">
    <citation type="journal article" date="2012" name="Science">
        <title>The Paleozoic origin of enzymatic lignin decomposition reconstructed from 31 fungal genomes.</title>
        <authorList>
            <person name="Floudas D."/>
            <person name="Binder M."/>
            <person name="Riley R."/>
            <person name="Barry K."/>
            <person name="Blanchette R.A."/>
            <person name="Henrissat B."/>
            <person name="Martinez A.T."/>
            <person name="Otillar R."/>
            <person name="Spatafora J.W."/>
            <person name="Yadav J.S."/>
            <person name="Aerts A."/>
            <person name="Benoit I."/>
            <person name="Boyd A."/>
            <person name="Carlson A."/>
            <person name="Copeland A."/>
            <person name="Coutinho P.M."/>
            <person name="de Vries R.P."/>
            <person name="Ferreira P."/>
            <person name="Findley K."/>
            <person name="Foster B."/>
            <person name="Gaskell J."/>
            <person name="Glotzer D."/>
            <person name="Gorecki P."/>
            <person name="Heitman J."/>
            <person name="Hesse C."/>
            <person name="Hori C."/>
            <person name="Igarashi K."/>
            <person name="Jurgens J.A."/>
            <person name="Kallen N."/>
            <person name="Kersten P."/>
            <person name="Kohler A."/>
            <person name="Kuees U."/>
            <person name="Kumar T.K.A."/>
            <person name="Kuo A."/>
            <person name="LaButti K."/>
            <person name="Larrondo L.F."/>
            <person name="Lindquist E."/>
            <person name="Ling A."/>
            <person name="Lombard V."/>
            <person name="Lucas S."/>
            <person name="Lundell T."/>
            <person name="Martin R."/>
            <person name="McLaughlin D.J."/>
            <person name="Morgenstern I."/>
            <person name="Morin E."/>
            <person name="Murat C."/>
            <person name="Nagy L.G."/>
            <person name="Nolan M."/>
            <person name="Ohm R.A."/>
            <person name="Patyshakuliyeva A."/>
            <person name="Rokas A."/>
            <person name="Ruiz-Duenas F.J."/>
            <person name="Sabat G."/>
            <person name="Salamov A."/>
            <person name="Samejima M."/>
            <person name="Schmutz J."/>
            <person name="Slot J.C."/>
            <person name="St John F."/>
            <person name="Stenlid J."/>
            <person name="Sun H."/>
            <person name="Sun S."/>
            <person name="Syed K."/>
            <person name="Tsang A."/>
            <person name="Wiebenga A."/>
            <person name="Young D."/>
            <person name="Pisabarro A."/>
            <person name="Eastwood D.C."/>
            <person name="Martin F."/>
            <person name="Cullen D."/>
            <person name="Grigoriev I.V."/>
            <person name="Hibbett D.S."/>
        </authorList>
    </citation>
    <scope>NUCLEOTIDE SEQUENCE</scope>
    <source>
        <strain evidence="7">FP-58527</strain>
    </source>
</reference>
<evidence type="ECO:0000259" key="5">
    <source>
        <dbReference type="Pfam" id="PF02854"/>
    </source>
</evidence>
<dbReference type="GO" id="GO:0016281">
    <property type="term" value="C:eukaryotic translation initiation factor 4F complex"/>
    <property type="evidence" value="ECO:0007669"/>
    <property type="project" value="TreeGrafter"/>
</dbReference>
<feature type="region of interest" description="Disordered" evidence="4">
    <location>
        <begin position="375"/>
        <end position="396"/>
    </location>
</feature>
<accession>S8E5K3</accession>
<dbReference type="GO" id="GO:0003743">
    <property type="term" value="F:translation initiation factor activity"/>
    <property type="evidence" value="ECO:0007669"/>
    <property type="project" value="UniProtKB-KW"/>
</dbReference>
<evidence type="ECO:0000256" key="2">
    <source>
        <dbReference type="ARBA" id="ARBA00022540"/>
    </source>
</evidence>
<name>S8E5K3_FOMSC</name>
<dbReference type="Gene3D" id="1.25.40.180">
    <property type="match status" value="2"/>
</dbReference>
<dbReference type="EMBL" id="KE504149">
    <property type="protein sequence ID" value="EPT00342.1"/>
    <property type="molecule type" value="Genomic_DNA"/>
</dbReference>
<feature type="region of interest" description="Disordered" evidence="4">
    <location>
        <begin position="204"/>
        <end position="298"/>
    </location>
</feature>
<evidence type="ECO:0000256" key="3">
    <source>
        <dbReference type="ARBA" id="ARBA00022917"/>
    </source>
</evidence>
<feature type="region of interest" description="Disordered" evidence="4">
    <location>
        <begin position="65"/>
        <end position="98"/>
    </location>
</feature>
<comment type="similarity">
    <text evidence="1">Belongs to the eukaryotic initiation factor 4G family.</text>
</comment>
<dbReference type="OrthoDB" id="514777at2759"/>
<dbReference type="eggNOG" id="KOG0401">
    <property type="taxonomic scope" value="Eukaryota"/>
</dbReference>
<organism evidence="6 7">
    <name type="scientific">Fomitopsis schrenkii</name>
    <name type="common">Brown rot fungus</name>
    <dbReference type="NCBI Taxonomy" id="2126942"/>
    <lineage>
        <taxon>Eukaryota</taxon>
        <taxon>Fungi</taxon>
        <taxon>Dikarya</taxon>
        <taxon>Basidiomycota</taxon>
        <taxon>Agaricomycotina</taxon>
        <taxon>Agaricomycetes</taxon>
        <taxon>Polyporales</taxon>
        <taxon>Fomitopsis</taxon>
    </lineage>
</organism>
<keyword evidence="3" id="KW-0648">Protein biosynthesis</keyword>
<evidence type="ECO:0000256" key="1">
    <source>
        <dbReference type="ARBA" id="ARBA00005775"/>
    </source>
</evidence>
<keyword evidence="7" id="KW-1185">Reference proteome</keyword>
<gene>
    <name evidence="6" type="ORF">FOMPIDRAFT_52639</name>
</gene>
<protein>
    <recommendedName>
        <fullName evidence="5">MIF4G domain-containing protein</fullName>
    </recommendedName>
</protein>
<dbReference type="PANTHER" id="PTHR23253">
    <property type="entry name" value="EUKARYOTIC TRANSLATION INITIATION FACTOR 4 GAMMA"/>
    <property type="match status" value="1"/>
</dbReference>
<dbReference type="AlphaFoldDB" id="S8E5K3"/>
<evidence type="ECO:0000313" key="7">
    <source>
        <dbReference type="Proteomes" id="UP000015241"/>
    </source>
</evidence>
<dbReference type="InterPro" id="IPR003890">
    <property type="entry name" value="MIF4G-like_typ-3"/>
</dbReference>
<dbReference type="STRING" id="743788.S8E5K3"/>
<proteinExistence type="inferred from homology"/>
<keyword evidence="2" id="KW-0396">Initiation factor</keyword>
<dbReference type="Proteomes" id="UP000015241">
    <property type="component" value="Unassembled WGS sequence"/>
</dbReference>
<sequence>MYARLCEKIVEEISPAVYHDNIRNEEGHPIAGGRLFRMYLIAWCKKDFEGGWTAVTRSQTWLESIGEDSEPTGGSDGTGDIAAAKGQPSSPLAPDHVAQKARQRGLGVARFVGELFRSRVISERVMQECVRKLIGVVEAHPVEEEVERLCALLTTGGPSLESPKALAYMANVFSRLKVLQKRPSLSPRARFMLLDIIEMRKSARTARHTNPTSGGVSLGTPTGRVDGHAATNLSHVRKRSDQSQPQNTMIDGESQAGDNPDLGDSIRGDDASSSGPSRPVRARSANPPQARREGMHSTPAAVMEAHSISSSSSTTLPTSQLPQLIQDSSLANPRHQSLGVDALGGGDFPDDMECPPEYSATLDHPSQIPPVPDAIISSESDGGKDEKACHGCQQSTGEEPKIHLSAEVKQIFVLRDLDKGEAYLRQLPSRQHWRWVHKLVASAVASNSIPDVRLVGDLFYRVVSKNLVLPDAFVAGFTPSLDTLDIVISNTPNAPSLVAIMLKAAQLDSERLAGLVHQVEGSDLDMLIGLLL</sequence>
<dbReference type="HOGENOM" id="CLU_002459_0_1_1"/>
<evidence type="ECO:0000313" key="6">
    <source>
        <dbReference type="EMBL" id="EPT00342.1"/>
    </source>
</evidence>